<dbReference type="GO" id="GO:0004983">
    <property type="term" value="F:neuropeptide Y receptor activity"/>
    <property type="evidence" value="ECO:0007669"/>
    <property type="project" value="InterPro"/>
</dbReference>
<evidence type="ECO:0000256" key="6">
    <source>
        <dbReference type="ARBA" id="ARBA00023136"/>
    </source>
</evidence>
<comment type="caution">
    <text evidence="12">The sequence shown here is derived from an EMBL/GenBank/DDBJ whole genome shotgun (WGS) entry which is preliminary data.</text>
</comment>
<dbReference type="PANTHER" id="PTHR24243">
    <property type="entry name" value="G-PROTEIN COUPLED RECEPTOR"/>
    <property type="match status" value="1"/>
</dbReference>
<feature type="domain" description="G-protein coupled receptors family 1 profile" evidence="11">
    <location>
        <begin position="51"/>
        <end position="268"/>
    </location>
</feature>
<dbReference type="PROSITE" id="PS50262">
    <property type="entry name" value="G_PROTEIN_RECEP_F1_2"/>
    <property type="match status" value="1"/>
</dbReference>
<reference evidence="12" key="2">
    <citation type="submission" date="2023-03" db="EMBL/GenBank/DDBJ databases">
        <authorList>
            <person name="Inwood S.N."/>
            <person name="Skelly J.G."/>
            <person name="Guhlin J."/>
            <person name="Harrop T.W.R."/>
            <person name="Goldson S.G."/>
            <person name="Dearden P.K."/>
        </authorList>
    </citation>
    <scope>NUCLEOTIDE SEQUENCE</scope>
    <source>
        <strain evidence="12">Irish</strain>
        <tissue evidence="12">Whole body</tissue>
    </source>
</reference>
<evidence type="ECO:0000256" key="8">
    <source>
        <dbReference type="ARBA" id="ARBA00023224"/>
    </source>
</evidence>
<dbReference type="PRINTS" id="PR00237">
    <property type="entry name" value="GPCRRHODOPSN"/>
</dbReference>
<organism evidence="12 13">
    <name type="scientific">Microctonus aethiopoides</name>
    <dbReference type="NCBI Taxonomy" id="144406"/>
    <lineage>
        <taxon>Eukaryota</taxon>
        <taxon>Metazoa</taxon>
        <taxon>Ecdysozoa</taxon>
        <taxon>Arthropoda</taxon>
        <taxon>Hexapoda</taxon>
        <taxon>Insecta</taxon>
        <taxon>Pterygota</taxon>
        <taxon>Neoptera</taxon>
        <taxon>Endopterygota</taxon>
        <taxon>Hymenoptera</taxon>
        <taxon>Apocrita</taxon>
        <taxon>Ichneumonoidea</taxon>
        <taxon>Braconidae</taxon>
        <taxon>Euphorinae</taxon>
        <taxon>Microctonus</taxon>
    </lineage>
</organism>
<evidence type="ECO:0000256" key="10">
    <source>
        <dbReference type="SAM" id="Phobius"/>
    </source>
</evidence>
<dbReference type="AlphaFoldDB" id="A0AA39KWL7"/>
<dbReference type="Proteomes" id="UP001168990">
    <property type="component" value="Unassembled WGS sequence"/>
</dbReference>
<proteinExistence type="inferred from homology"/>
<dbReference type="PRINTS" id="PR01012">
    <property type="entry name" value="NRPEPTIDEYR"/>
</dbReference>
<feature type="transmembrane region" description="Helical" evidence="10">
    <location>
        <begin position="204"/>
        <end position="222"/>
    </location>
</feature>
<keyword evidence="4 10" id="KW-1133">Transmembrane helix</keyword>
<evidence type="ECO:0000256" key="5">
    <source>
        <dbReference type="ARBA" id="ARBA00023040"/>
    </source>
</evidence>
<evidence type="ECO:0000256" key="9">
    <source>
        <dbReference type="RuleBase" id="RU000688"/>
    </source>
</evidence>
<evidence type="ECO:0000256" key="7">
    <source>
        <dbReference type="ARBA" id="ARBA00023170"/>
    </source>
</evidence>
<keyword evidence="8 9" id="KW-0807">Transducer</keyword>
<dbReference type="InterPro" id="IPR000611">
    <property type="entry name" value="NPY_rcpt"/>
</dbReference>
<dbReference type="EMBL" id="JAQQBS010000001">
    <property type="protein sequence ID" value="KAK0176663.1"/>
    <property type="molecule type" value="Genomic_DNA"/>
</dbReference>
<keyword evidence="3 9" id="KW-0812">Transmembrane</keyword>
<dbReference type="GO" id="GO:0005886">
    <property type="term" value="C:plasma membrane"/>
    <property type="evidence" value="ECO:0007669"/>
    <property type="project" value="TreeGrafter"/>
</dbReference>
<evidence type="ECO:0000259" key="11">
    <source>
        <dbReference type="PROSITE" id="PS50262"/>
    </source>
</evidence>
<comment type="subcellular location">
    <subcellularLocation>
        <location evidence="1">Membrane</location>
        <topology evidence="1">Multi-pass membrane protein</topology>
    </subcellularLocation>
</comment>
<feature type="transmembrane region" description="Helical" evidence="10">
    <location>
        <begin position="151"/>
        <end position="168"/>
    </location>
</feature>
<evidence type="ECO:0000313" key="13">
    <source>
        <dbReference type="Proteomes" id="UP001168990"/>
    </source>
</evidence>
<evidence type="ECO:0000313" key="12">
    <source>
        <dbReference type="EMBL" id="KAK0176663.1"/>
    </source>
</evidence>
<comment type="similarity">
    <text evidence="2 9">Belongs to the G-protein coupled receptor 1 family.</text>
</comment>
<sequence length="268" mass="30703">MTSNDDFSNGNETMKFFSNESIIEDYIFDRMDIRIIFITLYSIVFFFCCFGNVIVILVVVYSRRMQGVTNFFLANLAGADLCVGIFCVYQTLINYLMNNWLLGNFLCKVYMFVHALSYTASIMILVLVCVERYFAIIHPIKCKSMLTRGRLRIIVAIVWILAAVYASPRFTYVETVNHELKSGTVDIMCIPNIKKHNKKVLDSVNLIFLYLIPLILMCWLYTKIAVTLWKSSTAFSGPGLVARTRNGGVHHVHASSRKALRDRRGVIR</sequence>
<evidence type="ECO:0000256" key="4">
    <source>
        <dbReference type="ARBA" id="ARBA00022989"/>
    </source>
</evidence>
<feature type="transmembrane region" description="Helical" evidence="10">
    <location>
        <begin position="109"/>
        <end position="130"/>
    </location>
</feature>
<accession>A0AA39KWL7</accession>
<feature type="transmembrane region" description="Helical" evidence="10">
    <location>
        <begin position="72"/>
        <end position="97"/>
    </location>
</feature>
<keyword evidence="5 9" id="KW-0297">G-protein coupled receptor</keyword>
<keyword evidence="6 10" id="KW-0472">Membrane</keyword>
<evidence type="ECO:0000256" key="1">
    <source>
        <dbReference type="ARBA" id="ARBA00004141"/>
    </source>
</evidence>
<reference evidence="12" key="1">
    <citation type="journal article" date="2023" name="bioRxiv">
        <title>Scaffold-level genome assemblies of two parasitoid biocontrol wasps reveal the parthenogenesis mechanism and an associated novel virus.</title>
        <authorList>
            <person name="Inwood S."/>
            <person name="Skelly J."/>
            <person name="Guhlin J."/>
            <person name="Harrop T."/>
            <person name="Goldson S."/>
            <person name="Dearden P."/>
        </authorList>
    </citation>
    <scope>NUCLEOTIDE SEQUENCE</scope>
    <source>
        <strain evidence="12">Irish</strain>
        <tissue evidence="12">Whole body</tissue>
    </source>
</reference>
<dbReference type="PROSITE" id="PS00237">
    <property type="entry name" value="G_PROTEIN_RECEP_F1_1"/>
    <property type="match status" value="1"/>
</dbReference>
<dbReference type="PANTHER" id="PTHR24243:SF224">
    <property type="entry name" value="G-PROTEIN COUPLED RECEPTOR 19-RELATED"/>
    <property type="match status" value="1"/>
</dbReference>
<dbReference type="Gene3D" id="1.20.1070.10">
    <property type="entry name" value="Rhodopsin 7-helix transmembrane proteins"/>
    <property type="match status" value="1"/>
</dbReference>
<dbReference type="InterPro" id="IPR017452">
    <property type="entry name" value="GPCR_Rhodpsn_7TM"/>
</dbReference>
<dbReference type="Pfam" id="PF00001">
    <property type="entry name" value="7tm_1"/>
    <property type="match status" value="1"/>
</dbReference>
<dbReference type="SUPFAM" id="SSF81321">
    <property type="entry name" value="Family A G protein-coupled receptor-like"/>
    <property type="match status" value="1"/>
</dbReference>
<keyword evidence="13" id="KW-1185">Reference proteome</keyword>
<protein>
    <recommendedName>
        <fullName evidence="11">G-protein coupled receptors family 1 profile domain-containing protein</fullName>
    </recommendedName>
</protein>
<feature type="transmembrane region" description="Helical" evidence="10">
    <location>
        <begin position="35"/>
        <end position="60"/>
    </location>
</feature>
<evidence type="ECO:0000256" key="2">
    <source>
        <dbReference type="ARBA" id="ARBA00010663"/>
    </source>
</evidence>
<name>A0AA39KWL7_9HYME</name>
<gene>
    <name evidence="12" type="ORF">PV328_000778</name>
</gene>
<keyword evidence="7 9" id="KW-0675">Receptor</keyword>
<evidence type="ECO:0000256" key="3">
    <source>
        <dbReference type="ARBA" id="ARBA00022692"/>
    </source>
</evidence>
<dbReference type="InterPro" id="IPR000276">
    <property type="entry name" value="GPCR_Rhodpsn"/>
</dbReference>